<evidence type="ECO:0000313" key="9">
    <source>
        <dbReference type="EMBL" id="KHN81503.1"/>
    </source>
</evidence>
<keyword evidence="5 6" id="KW-0539">Nucleus</keyword>
<comment type="subcellular location">
    <subcellularLocation>
        <location evidence="1 6">Nucleus</location>
    </subcellularLocation>
</comment>
<sequence>MRIWKILGKQRRVHAGQLVASSDSSFRLLTKELLDHQQIVVRIYSDYYLIAKVMFSLPANECHEEERSQKEFSAVRECEENASENISISERSAQQLDKHKACVSSIKEHYLFPLLELMLKKCETATWSLSPDAFAMDDVLEMVSEMSSTNGSVIFTNSELDSLLFNAILMLRIHLIELFKVADLCNDFKTKYTQSLKKKMSQESVIGPGGDSDEDMGSSTNNSDSPAELNHNILTVPQGANRTIAMLTTANGMVSIPLSLWDTSSIHSSMFCPSTAEEGSSANCNRIEKTSKRKNGGEVTRTVVDSSALHSYTATFSDEDSVDAKRKCMLSTKAVDTLKSWLFLHASHPYPSEDQKALLSKETGLQMVQINNWFINARRRILPTRLDTSSVDDDETNTSIQNIDEWNKGAKRLRRDSKSNNHLHHSVTNFFATGDASPKIER</sequence>
<name>A0A0B2VIX0_TOXCA</name>
<protein>
    <submittedName>
        <fullName evidence="9">Homeobox protein Meis3</fullName>
    </submittedName>
</protein>
<dbReference type="InterPro" id="IPR009057">
    <property type="entry name" value="Homeodomain-like_sf"/>
</dbReference>
<proteinExistence type="inferred from homology"/>
<dbReference type="Proteomes" id="UP000031036">
    <property type="component" value="Unassembled WGS sequence"/>
</dbReference>
<dbReference type="OMA" id="QHVTMPD"/>
<dbReference type="OrthoDB" id="10056939at2759"/>
<gene>
    <name evidence="9" type="primary">MEIS3</name>
    <name evidence="9" type="ORF">Tcan_18026</name>
</gene>
<feature type="region of interest" description="Disordered" evidence="7">
    <location>
        <begin position="200"/>
        <end position="229"/>
    </location>
</feature>
<evidence type="ECO:0000259" key="8">
    <source>
        <dbReference type="PROSITE" id="PS50071"/>
    </source>
</evidence>
<dbReference type="InterPro" id="IPR032453">
    <property type="entry name" value="PKNOX/Meis_N"/>
</dbReference>
<evidence type="ECO:0000256" key="2">
    <source>
        <dbReference type="ARBA" id="ARBA00009661"/>
    </source>
</evidence>
<accession>A0A0B2VIX0</accession>
<dbReference type="GO" id="GO:0006355">
    <property type="term" value="P:regulation of DNA-templated transcription"/>
    <property type="evidence" value="ECO:0007669"/>
    <property type="project" value="InterPro"/>
</dbReference>
<keyword evidence="10" id="KW-1185">Reference proteome</keyword>
<dbReference type="PROSITE" id="PS50071">
    <property type="entry name" value="HOMEOBOX_2"/>
    <property type="match status" value="1"/>
</dbReference>
<evidence type="ECO:0000256" key="4">
    <source>
        <dbReference type="ARBA" id="ARBA00023155"/>
    </source>
</evidence>
<feature type="domain" description="Homeobox" evidence="8">
    <location>
        <begin position="321"/>
        <end position="384"/>
    </location>
</feature>
<organism evidence="9 10">
    <name type="scientific">Toxocara canis</name>
    <name type="common">Canine roundworm</name>
    <dbReference type="NCBI Taxonomy" id="6265"/>
    <lineage>
        <taxon>Eukaryota</taxon>
        <taxon>Metazoa</taxon>
        <taxon>Ecdysozoa</taxon>
        <taxon>Nematoda</taxon>
        <taxon>Chromadorea</taxon>
        <taxon>Rhabditida</taxon>
        <taxon>Spirurina</taxon>
        <taxon>Ascaridomorpha</taxon>
        <taxon>Ascaridoidea</taxon>
        <taxon>Toxocaridae</taxon>
        <taxon>Toxocara</taxon>
    </lineage>
</organism>
<evidence type="ECO:0000256" key="1">
    <source>
        <dbReference type="ARBA" id="ARBA00004123"/>
    </source>
</evidence>
<dbReference type="Gene3D" id="1.10.10.60">
    <property type="entry name" value="Homeodomain-like"/>
    <property type="match status" value="1"/>
</dbReference>
<dbReference type="InterPro" id="IPR008422">
    <property type="entry name" value="KN_HD"/>
</dbReference>
<dbReference type="InterPro" id="IPR050224">
    <property type="entry name" value="TALE_homeobox"/>
</dbReference>
<dbReference type="EMBL" id="JPKZ01001512">
    <property type="protein sequence ID" value="KHN81503.1"/>
    <property type="molecule type" value="Genomic_DNA"/>
</dbReference>
<dbReference type="Pfam" id="PF05920">
    <property type="entry name" value="Homeobox_KN"/>
    <property type="match status" value="1"/>
</dbReference>
<keyword evidence="4 6" id="KW-0371">Homeobox</keyword>
<dbReference type="SMART" id="SM00389">
    <property type="entry name" value="HOX"/>
    <property type="match status" value="1"/>
</dbReference>
<dbReference type="Pfam" id="PF16493">
    <property type="entry name" value="Meis_PKNOX_N"/>
    <property type="match status" value="1"/>
</dbReference>
<evidence type="ECO:0000256" key="3">
    <source>
        <dbReference type="ARBA" id="ARBA00023125"/>
    </source>
</evidence>
<evidence type="ECO:0000313" key="10">
    <source>
        <dbReference type="Proteomes" id="UP000031036"/>
    </source>
</evidence>
<evidence type="ECO:0000256" key="6">
    <source>
        <dbReference type="PROSITE-ProRule" id="PRU00108"/>
    </source>
</evidence>
<dbReference type="STRING" id="6265.A0A0B2VIX0"/>
<dbReference type="GO" id="GO:0000987">
    <property type="term" value="F:cis-regulatory region sequence-specific DNA binding"/>
    <property type="evidence" value="ECO:0007669"/>
    <property type="project" value="UniProtKB-ARBA"/>
</dbReference>
<dbReference type="PANTHER" id="PTHR11850">
    <property type="entry name" value="HOMEOBOX PROTEIN TRANSCRIPTION FACTORS"/>
    <property type="match status" value="1"/>
</dbReference>
<evidence type="ECO:0000256" key="5">
    <source>
        <dbReference type="ARBA" id="ARBA00023242"/>
    </source>
</evidence>
<dbReference type="GO" id="GO:0005634">
    <property type="term" value="C:nucleus"/>
    <property type="evidence" value="ECO:0007669"/>
    <property type="project" value="UniProtKB-SubCell"/>
</dbReference>
<keyword evidence="3 6" id="KW-0238">DNA-binding</keyword>
<reference evidence="9 10" key="1">
    <citation type="submission" date="2014-11" db="EMBL/GenBank/DDBJ databases">
        <title>Genetic blueprint of the zoonotic pathogen Toxocara canis.</title>
        <authorList>
            <person name="Zhu X.-Q."/>
            <person name="Korhonen P.K."/>
            <person name="Cai H."/>
            <person name="Young N.D."/>
            <person name="Nejsum P."/>
            <person name="von Samson-Himmelstjerna G."/>
            <person name="Boag P.R."/>
            <person name="Tan P."/>
            <person name="Li Q."/>
            <person name="Min J."/>
            <person name="Yang Y."/>
            <person name="Wang X."/>
            <person name="Fang X."/>
            <person name="Hall R.S."/>
            <person name="Hofmann A."/>
            <person name="Sternberg P.W."/>
            <person name="Jex A.R."/>
            <person name="Gasser R.B."/>
        </authorList>
    </citation>
    <scope>NUCLEOTIDE SEQUENCE [LARGE SCALE GENOMIC DNA]</scope>
    <source>
        <strain evidence="9">PN_DK_2014</strain>
    </source>
</reference>
<comment type="caution">
    <text evidence="9">The sequence shown here is derived from an EMBL/GenBank/DDBJ whole genome shotgun (WGS) entry which is preliminary data.</text>
</comment>
<comment type="similarity">
    <text evidence="2">Belongs to the TALE/MEIS homeobox family.</text>
</comment>
<dbReference type="CDD" id="cd00086">
    <property type="entry name" value="homeodomain"/>
    <property type="match status" value="1"/>
</dbReference>
<feature type="DNA-binding region" description="Homeobox" evidence="6">
    <location>
        <begin position="323"/>
        <end position="385"/>
    </location>
</feature>
<dbReference type="InterPro" id="IPR001356">
    <property type="entry name" value="HD"/>
</dbReference>
<evidence type="ECO:0000256" key="7">
    <source>
        <dbReference type="SAM" id="MobiDB-lite"/>
    </source>
</evidence>
<dbReference type="SUPFAM" id="SSF46689">
    <property type="entry name" value="Homeodomain-like"/>
    <property type="match status" value="1"/>
</dbReference>
<dbReference type="AlphaFoldDB" id="A0A0B2VIX0"/>